<keyword evidence="2 5" id="KW-0479">Metal-binding</keyword>
<evidence type="ECO:0000256" key="2">
    <source>
        <dbReference type="ARBA" id="ARBA00022723"/>
    </source>
</evidence>
<feature type="binding site" evidence="4">
    <location>
        <position position="67"/>
    </location>
    <ligand>
        <name>substrate</name>
    </ligand>
</feature>
<reference evidence="8 9" key="1">
    <citation type="journal article" date="2011" name="Stand. Genomic Sci.">
        <title>High quality draft genome sequence of Segniliparus rugosus CDC 945(T)= (ATCC BAA-974(T)).</title>
        <authorList>
            <person name="Earl A.M."/>
            <person name="Desjardins C.A."/>
            <person name="Fitzgerald M.G."/>
            <person name="Arachchi H.M."/>
            <person name="Zeng Q."/>
            <person name="Mehta T."/>
            <person name="Griggs A."/>
            <person name="Birren B.W."/>
            <person name="Toney N.C."/>
            <person name="Carr J."/>
            <person name="Posey J."/>
            <person name="Butler W.R."/>
        </authorList>
    </citation>
    <scope>NUCLEOTIDE SEQUENCE [LARGE SCALE GENOMIC DNA]</scope>
    <source>
        <strain evidence="9">ATCC BAA-974 / DSM 45345 / CCUG 50838 / CIP 108380 / JCM 13579 / CDC 945</strain>
    </source>
</reference>
<dbReference type="Pfam" id="PF03328">
    <property type="entry name" value="HpcH_HpaI"/>
    <property type="match status" value="1"/>
</dbReference>
<dbReference type="InterPro" id="IPR015813">
    <property type="entry name" value="Pyrv/PenolPyrv_kinase-like_dom"/>
</dbReference>
<accession>E5XVF0</accession>
<dbReference type="GO" id="GO:0006107">
    <property type="term" value="P:oxaloacetate metabolic process"/>
    <property type="evidence" value="ECO:0007669"/>
    <property type="project" value="TreeGrafter"/>
</dbReference>
<dbReference type="PIRSF" id="PIRSF015582">
    <property type="entry name" value="Cit_lyase_B"/>
    <property type="match status" value="1"/>
</dbReference>
<organism evidence="8 9">
    <name type="scientific">Segniliparus rugosus (strain ATCC BAA-974 / DSM 45345 / CCUG 50838 / CIP 108380 / JCM 13579 / CDC 945)</name>
    <dbReference type="NCBI Taxonomy" id="679197"/>
    <lineage>
        <taxon>Bacteria</taxon>
        <taxon>Bacillati</taxon>
        <taxon>Actinomycetota</taxon>
        <taxon>Actinomycetes</taxon>
        <taxon>Mycobacteriales</taxon>
        <taxon>Segniliparaceae</taxon>
        <taxon>Segniliparus</taxon>
    </lineage>
</organism>
<evidence type="ECO:0000256" key="4">
    <source>
        <dbReference type="PIRSR" id="PIRSR015582-1"/>
    </source>
</evidence>
<keyword evidence="9" id="KW-1185">Reference proteome</keyword>
<evidence type="ECO:0000256" key="5">
    <source>
        <dbReference type="PIRSR" id="PIRSR015582-2"/>
    </source>
</evidence>
<evidence type="ECO:0000313" key="8">
    <source>
        <dbReference type="EMBL" id="EFV11674.1"/>
    </source>
</evidence>
<feature type="region of interest" description="Disordered" evidence="6">
    <location>
        <begin position="268"/>
        <end position="289"/>
    </location>
</feature>
<feature type="binding site" evidence="5">
    <location>
        <position position="147"/>
    </location>
    <ligand>
        <name>Mg(2+)</name>
        <dbReference type="ChEBI" id="CHEBI:18420"/>
    </ligand>
</feature>
<dbReference type="EMBL" id="ACZI02000001">
    <property type="protein sequence ID" value="EFV11674.1"/>
    <property type="molecule type" value="Genomic_DNA"/>
</dbReference>
<gene>
    <name evidence="8" type="ORF">HMPREF9336_03472</name>
</gene>
<dbReference type="Proteomes" id="UP000004816">
    <property type="component" value="Unassembled WGS sequence"/>
</dbReference>
<evidence type="ECO:0000256" key="6">
    <source>
        <dbReference type="SAM" id="MobiDB-lite"/>
    </source>
</evidence>
<evidence type="ECO:0000313" key="9">
    <source>
        <dbReference type="Proteomes" id="UP000004816"/>
    </source>
</evidence>
<keyword evidence="3 5" id="KW-0460">Magnesium</keyword>
<evidence type="ECO:0000259" key="7">
    <source>
        <dbReference type="Pfam" id="PF03328"/>
    </source>
</evidence>
<dbReference type="RefSeq" id="WP_007472517.1">
    <property type="nucleotide sequence ID" value="NZ_KI391953.1"/>
</dbReference>
<dbReference type="OrthoDB" id="4322898at2"/>
<dbReference type="InterPro" id="IPR005000">
    <property type="entry name" value="Aldolase/citrate-lyase_domain"/>
</dbReference>
<evidence type="ECO:0000256" key="3">
    <source>
        <dbReference type="ARBA" id="ARBA00022842"/>
    </source>
</evidence>
<dbReference type="GO" id="GO:0000287">
    <property type="term" value="F:magnesium ion binding"/>
    <property type="evidence" value="ECO:0007669"/>
    <property type="project" value="TreeGrafter"/>
</dbReference>
<dbReference type="PANTHER" id="PTHR32308">
    <property type="entry name" value="LYASE BETA SUBUNIT, PUTATIVE (AFU_ORTHOLOGUE AFUA_4G13030)-RELATED"/>
    <property type="match status" value="1"/>
</dbReference>
<dbReference type="STRING" id="679197.HMPREF9336_03472"/>
<evidence type="ECO:0000256" key="1">
    <source>
        <dbReference type="ARBA" id="ARBA00001946"/>
    </source>
</evidence>
<feature type="binding site" evidence="4">
    <location>
        <position position="121"/>
    </location>
    <ligand>
        <name>substrate</name>
    </ligand>
</feature>
<comment type="caution">
    <text evidence="8">The sequence shown here is derived from an EMBL/GenBank/DDBJ whole genome shotgun (WGS) entry which is preliminary data.</text>
</comment>
<comment type="cofactor">
    <cofactor evidence="1">
        <name>Mg(2+)</name>
        <dbReference type="ChEBI" id="CHEBI:18420"/>
    </cofactor>
</comment>
<feature type="binding site" evidence="5">
    <location>
        <position position="121"/>
    </location>
    <ligand>
        <name>Mg(2+)</name>
        <dbReference type="ChEBI" id="CHEBI:18420"/>
    </ligand>
</feature>
<name>E5XVF0_SEGRC</name>
<protein>
    <recommendedName>
        <fullName evidence="7">HpcH/HpaI aldolase/citrate lyase domain-containing protein</fullName>
    </recommendedName>
</protein>
<proteinExistence type="predicted"/>
<dbReference type="PANTHER" id="PTHR32308:SF10">
    <property type="entry name" value="CITRATE LYASE SUBUNIT BETA"/>
    <property type="match status" value="1"/>
</dbReference>
<sequence length="289" mass="30299">MVRIASEASRSWLLVNGGREEAFAPALASAADEVVLDLEDAVAPDEKERARRAVAAFLAAGNKVWVRINDASSEFWSADCRELAASPGLKGVVLAKTEGGNHLWDTAARLGGETPIIALIETARGLSRVHDIAGARPCFRIAFGVNDYTLDIGVANDPLALAYSRSQLVVASRAAHLPGPIDGPARTADELAEAVALAKQMGMTGKLALDPAHAPAVNEGLSPARAEIQWAEQFVMEFAKRGGKPANGSDLPRLHRAEALLAKAAALGLREQRPVGSGPLSDPPGRMGA</sequence>
<feature type="domain" description="HpcH/HpaI aldolase/citrate lyase" evidence="7">
    <location>
        <begin position="11"/>
        <end position="211"/>
    </location>
</feature>
<dbReference type="SUPFAM" id="SSF51621">
    <property type="entry name" value="Phosphoenolpyruvate/pyruvate domain"/>
    <property type="match status" value="1"/>
</dbReference>
<dbReference type="eggNOG" id="COG2301">
    <property type="taxonomic scope" value="Bacteria"/>
</dbReference>
<dbReference type="HOGENOM" id="CLU_044864_2_0_11"/>
<dbReference type="AlphaFoldDB" id="E5XVF0"/>
<dbReference type="InterPro" id="IPR040442">
    <property type="entry name" value="Pyrv_kinase-like_dom_sf"/>
</dbReference>
<dbReference type="InterPro" id="IPR011206">
    <property type="entry name" value="Citrate_lyase_beta/mcl1/mcl2"/>
</dbReference>
<dbReference type="Gene3D" id="3.20.20.60">
    <property type="entry name" value="Phosphoenolpyruvate-binding domains"/>
    <property type="match status" value="1"/>
</dbReference>
<dbReference type="GO" id="GO:0003824">
    <property type="term" value="F:catalytic activity"/>
    <property type="evidence" value="ECO:0007669"/>
    <property type="project" value="InterPro"/>
</dbReference>